<dbReference type="SUPFAM" id="SSF54001">
    <property type="entry name" value="Cysteine proteinases"/>
    <property type="match status" value="1"/>
</dbReference>
<feature type="domain" description="Beta-lactamase class A catalytic" evidence="4">
    <location>
        <begin position="1508"/>
        <end position="1645"/>
    </location>
</feature>
<dbReference type="Proteomes" id="UP000261731">
    <property type="component" value="Segment"/>
</dbReference>
<feature type="region of interest" description="Disordered" evidence="2">
    <location>
        <begin position="212"/>
        <end position="267"/>
    </location>
</feature>
<dbReference type="RefSeq" id="YP_010245882.1">
    <property type="nucleotide sequence ID" value="NC_060131.1"/>
</dbReference>
<dbReference type="GO" id="GO:0030655">
    <property type="term" value="P:beta-lactam antibiotic catabolic process"/>
    <property type="evidence" value="ECO:0007669"/>
    <property type="project" value="InterPro"/>
</dbReference>
<dbReference type="KEGG" id="vg:70080401"/>
<evidence type="ECO:0000259" key="4">
    <source>
        <dbReference type="Pfam" id="PF13354"/>
    </source>
</evidence>
<feature type="transmembrane region" description="Helical" evidence="3">
    <location>
        <begin position="923"/>
        <end position="942"/>
    </location>
</feature>
<evidence type="ECO:0000256" key="1">
    <source>
        <dbReference type="SAM" id="Coils"/>
    </source>
</evidence>
<protein>
    <submittedName>
        <fullName evidence="5">Tape measure protein</fullName>
    </submittedName>
</protein>
<feature type="transmembrane region" description="Helical" evidence="3">
    <location>
        <begin position="789"/>
        <end position="809"/>
    </location>
</feature>
<evidence type="ECO:0000313" key="5">
    <source>
        <dbReference type="EMBL" id="AXQ64398.1"/>
    </source>
</evidence>
<evidence type="ECO:0000313" key="6">
    <source>
        <dbReference type="Proteomes" id="UP000261731"/>
    </source>
</evidence>
<name>A0A385E051_9CAUD</name>
<feature type="compositionally biased region" description="Basic and acidic residues" evidence="2">
    <location>
        <begin position="1364"/>
        <end position="1380"/>
    </location>
</feature>
<dbReference type="GO" id="GO:0008800">
    <property type="term" value="F:beta-lactamase activity"/>
    <property type="evidence" value="ECO:0007669"/>
    <property type="project" value="InterPro"/>
</dbReference>
<dbReference type="Gene3D" id="3.40.710.10">
    <property type="entry name" value="DD-peptidase/beta-lactamase superfamily"/>
    <property type="match status" value="1"/>
</dbReference>
<proteinExistence type="predicted"/>
<keyword evidence="1" id="KW-0175">Coiled coil</keyword>
<feature type="transmembrane region" description="Helical" evidence="3">
    <location>
        <begin position="954"/>
        <end position="976"/>
    </location>
</feature>
<organism evidence="5 6">
    <name type="scientific">Gordonia phage Neville</name>
    <dbReference type="NCBI Taxonomy" id="2301693"/>
    <lineage>
        <taxon>Viruses</taxon>
        <taxon>Duplodnaviria</taxon>
        <taxon>Heunggongvirae</taxon>
        <taxon>Uroviricota</taxon>
        <taxon>Caudoviricetes</taxon>
        <taxon>Deeyouvirinae</taxon>
        <taxon>Nevillevirus</taxon>
        <taxon>Nevillevirus neville</taxon>
    </lineage>
</organism>
<feature type="transmembrane region" description="Helical" evidence="3">
    <location>
        <begin position="839"/>
        <end position="858"/>
    </location>
</feature>
<dbReference type="InterPro" id="IPR038765">
    <property type="entry name" value="Papain-like_cys_pep_sf"/>
</dbReference>
<feature type="coiled-coil region" evidence="1">
    <location>
        <begin position="317"/>
        <end position="344"/>
    </location>
</feature>
<dbReference type="GO" id="GO:0001897">
    <property type="term" value="P:symbiont-mediated cytolysis of host cell"/>
    <property type="evidence" value="ECO:0007669"/>
    <property type="project" value="UniProtKB-ARBA"/>
</dbReference>
<feature type="compositionally biased region" description="Gly residues" evidence="2">
    <location>
        <begin position="1399"/>
        <end position="1419"/>
    </location>
</feature>
<keyword evidence="3" id="KW-0812">Transmembrane</keyword>
<sequence>MAAASARKVIGDAILKIAPSLNGFKKKAEEELKKIQLTKDVTLLVDTKVFKARVEQALKEVQKELTIDLGVRTSTATSRIREWRERQEANDIQIGVDADTAKGKAEITQLREKEEHDDIQIDVDADTRKARNEIDDLKYQFRVVQGFTGMTIFNLSNITMAATGIAGIVGLLGGVVAGAAAAATALGAMGGAVAIGSSGIFNAFTELNAEKKTAATRDPSKDAKKATDALREQREATQRVADAQQALRNSSDDLASDQQKLRDATRDATREIRDQRLELEETGQSQERAAINVARARERLSQVRYDYSVGRASRLDVQDAALSVKESETRLRRAQNQTDDVRANANQVYANGVERNPKVVSARRDVERGQQTVKRNERELSDAVTDARNVQANAGAVADKTSRFDEAMKKLSPNAQQFVRDVRSLGGAWRELRMSVQDTLFDGLGEKIKLVAQGQLPALRSGMERVAGTANGALKSSLDVLNSTFTEFSNNGTALKFWQSVQDQFRNFAPVIDAVARTLTTLSIQAGNGVGTFFGDLGVFLNDGAQMWGEFGGQAMVTLGNLLHLFNRFSETLMPTFQAALPAIEQVFASLNQVLGDNQGRLAEFMTAIGGALSQLIIAAAPLLVAVIEPLTMLLNAISALPTWLIAGAFAFIVISRSILQAVIGIGNLIGRIVAAGQGFRNLRNASIHFSQGMRNDANLAGTGASTAMYKFGQQYQRVMVGVQETSTRSWGIFRRTAENAAMGASRAVGNVRTGVAQLITTTDRATAAQGRLGRAMEAAGRMSPWARILSILTLVATIAGTVMMLFGMGDASAQTSMDGTTEGMDEMSSGIGGATDKMMIFLSVITLLPMALGSATARTKLATAATNLWTAATGRLAMAMNFLKGLPARLAAVAIGTKLVAGATRAWAVVQAALNVVMSMNPIGLVVIAIAALVAGVIWAWNKFEGFRNAVKFLWDLFLNTNPIALLVKGILWVVENFDKVVNVFGSLGKAWDKVWGWIKKGAEAMGSLFSRIASGIERAFSGIANVLKTPIHLVGKLLSWMGNLKILGKNLPGSENLRNVGERLQKLRVGGSVPAGVDAEGWLYGPGGSREDQVLGIDPRTGQPTAFVSPEEFVVNARSAAKYAPLVEAINRDDPRLSGLARLDTGGRPDGQGMSREQFDTAWHRYFERYGSKTVYDNAVGGTYYSNAEERRAPSPGDIQVNGSGNVGEWRENYLYHNKDIARLYRSGQMPPSFAERDHTLAWKAYLNSTARYGYRPHDRRVIEKLEQYKNVVPYAPGYTDGQRDAWLDKYSGIKAMRDAGKMPPSVADIQKQVAREDLFNAEWERYLKTRMLDADNETNRNVFWTNNPQLKQRWNEGGLPPDRDQNWRLDPTWKPEVEELPGGESGGEFQLPEGGSPSGGGDFGGGNYGGGSGEWGADGSDGSNPANQKSELQKAADAAVAAGQAKGIDVAVAISDPKTGESYTVNADKSMPSASEIKLAVALAAAKKVDAGELTMEQIQGDLNPMISNSDNEATNRLIDKVGGFEAVNSAMAGMGVSSNDVRLGRKLGVEFGGEDPNRMTVRGANALLGIIYQSANGSGKVSQKSAKSIVDAMKAQTVDTKFGAVLPNDQIAHKTGELGGSSHDMGYIFDGDKWLAVSIMTNKSGGADQAANNEIIQQFAKDVYQNRQGQIGQPQGQPSGMGGSGSDLNIAGATEFARSMDGVPYLMGGFSRDSIDCSGMVSAVVNVAKNLDPFDSRMSTVTEGDWLKKKGALDGQGSQGDLRIGWWDQGGGANGHTAGTFPDGTNFESTGPKVRIGGPVGFNDKQFTDHMYFPGGGATGLNSTGTPGVGPDGQYTEPGGEGDPYNTGGPEESDTYTPEEWAKVPWQDKLFPKTGQKKAPDGESDKLSIPGYAGRAGEILAQGALDFFGLGSSILSDDNEWNRAINDTYTWWGDQERKKNLKKNKKDAPPAGTGARNDPMTKNLLGGQPPATTTPPGQQTPAPAPADLSKTGPFKERVMHALKDFGWNVGPEWTATEKIKGKESGPDWNNVRAQNPNSTAYGLFQFLDQTWGTVGMSKTDDPFLQGVAFGKYIRGTEKYGTPSKALAHHEAQGWYADGGWVAGPGGPRDDRIRAMLSNKEFVVNAKSADAAGGLLDVINDSPEAAGNLASMVAAGASAIPGIGPAIAAAAPAIGGAVKHGVGGLKVGAETLHKNGTEFLSKLEMSRLQTIETLGGAATKAPLNTKAPASSGAAHVDNRSSYGDIYALSAREFEKVIEKNAAHKAFSHIGLKTTR</sequence>
<keyword evidence="3" id="KW-1133">Transmembrane helix</keyword>
<feature type="region of interest" description="Disordered" evidence="2">
    <location>
        <begin position="1822"/>
        <end position="1860"/>
    </location>
</feature>
<dbReference type="PANTHER" id="PTHR35333:SF3">
    <property type="entry name" value="BETA-LACTAMASE-TYPE TRANSPEPTIDASE FOLD CONTAINING PROTEIN"/>
    <property type="match status" value="1"/>
</dbReference>
<evidence type="ECO:0000256" key="2">
    <source>
        <dbReference type="SAM" id="MobiDB-lite"/>
    </source>
</evidence>
<feature type="domain" description="Beta-lactamase class A catalytic" evidence="4">
    <location>
        <begin position="1455"/>
        <end position="1501"/>
    </location>
</feature>
<dbReference type="InterPro" id="IPR000871">
    <property type="entry name" value="Beta-lactam_class-A"/>
</dbReference>
<dbReference type="InterPro" id="IPR012338">
    <property type="entry name" value="Beta-lactam/transpept-like"/>
</dbReference>
<dbReference type="Pfam" id="PF13354">
    <property type="entry name" value="Beta-lactamase2"/>
    <property type="match status" value="2"/>
</dbReference>
<dbReference type="InterPro" id="IPR045155">
    <property type="entry name" value="Beta-lactam_cat"/>
</dbReference>
<dbReference type="GO" id="GO:0046677">
    <property type="term" value="P:response to antibiotic"/>
    <property type="evidence" value="ECO:0007669"/>
    <property type="project" value="InterPro"/>
</dbReference>
<reference evidence="5 6" key="1">
    <citation type="submission" date="2018-07" db="EMBL/GenBank/DDBJ databases">
        <authorList>
            <person name="Bragdon E."/>
            <person name="Orellana H."/>
            <person name="Sterchele H."/>
            <person name="Molloy S.D."/>
            <person name="Garlena R.A."/>
            <person name="Russell D.A."/>
            <person name="Pope W.H."/>
            <person name="Jacobs-Sera D."/>
            <person name="Hatfull G.F."/>
        </authorList>
    </citation>
    <scope>NUCLEOTIDE SEQUENCE [LARGE SCALE GENOMIC DNA]</scope>
</reference>
<accession>A0A385E051</accession>
<feature type="compositionally biased region" description="Polar residues" evidence="2">
    <location>
        <begin position="246"/>
        <end position="258"/>
    </location>
</feature>
<keyword evidence="3" id="KW-0472">Membrane</keyword>
<dbReference type="GeneID" id="70080401"/>
<gene>
    <name evidence="5" type="primary">26</name>
    <name evidence="5" type="ORF">SEA_NEVILLE_26</name>
</gene>
<dbReference type="Gene3D" id="1.10.530.10">
    <property type="match status" value="1"/>
</dbReference>
<feature type="compositionally biased region" description="Basic and acidic residues" evidence="2">
    <location>
        <begin position="212"/>
        <end position="237"/>
    </location>
</feature>
<feature type="transmembrane region" description="Helical" evidence="3">
    <location>
        <begin position="891"/>
        <end position="911"/>
    </location>
</feature>
<feature type="transmembrane region" description="Helical" evidence="3">
    <location>
        <begin position="605"/>
        <end position="628"/>
    </location>
</feature>
<dbReference type="SUPFAM" id="SSF56601">
    <property type="entry name" value="beta-lactamase/transpeptidase-like"/>
    <property type="match status" value="1"/>
</dbReference>
<feature type="region of interest" description="Disordered" evidence="2">
    <location>
        <begin position="1352"/>
        <end position="1438"/>
    </location>
</feature>
<feature type="transmembrane region" description="Helical" evidence="3">
    <location>
        <begin position="634"/>
        <end position="655"/>
    </location>
</feature>
<feature type="region of interest" description="Disordered" evidence="2">
    <location>
        <begin position="1944"/>
        <end position="1995"/>
    </location>
</feature>
<keyword evidence="6" id="KW-1185">Reference proteome</keyword>
<dbReference type="EMBL" id="MH651182">
    <property type="protein sequence ID" value="AXQ64398.1"/>
    <property type="molecule type" value="Genomic_DNA"/>
</dbReference>
<dbReference type="PANTHER" id="PTHR35333">
    <property type="entry name" value="BETA-LACTAMASE"/>
    <property type="match status" value="1"/>
</dbReference>
<feature type="compositionally biased region" description="Low complexity" evidence="2">
    <location>
        <begin position="1970"/>
        <end position="1985"/>
    </location>
</feature>
<evidence type="ECO:0000256" key="3">
    <source>
        <dbReference type="SAM" id="Phobius"/>
    </source>
</evidence>